<evidence type="ECO:0000313" key="2">
    <source>
        <dbReference type="Proteomes" id="UP001274896"/>
    </source>
</evidence>
<evidence type="ECO:0000313" key="1">
    <source>
        <dbReference type="EMBL" id="KAK3520560.1"/>
    </source>
</evidence>
<name>A0AAE0QGJ4_9TELE</name>
<comment type="caution">
    <text evidence="1">The sequence shown here is derived from an EMBL/GenBank/DDBJ whole genome shotgun (WGS) entry which is preliminary data.</text>
</comment>
<protein>
    <submittedName>
        <fullName evidence="1">Uncharacterized protein</fullName>
    </submittedName>
</protein>
<sequence>MLACKAKNGPAPSYLKALITPRTAPRSLRSASTDPLVPPTQGSLVSRFLRGARRLRPSCRPRLPSWDLSVVLDRLLEAPFEPMESEKFLTLKTALTLGLP</sequence>
<accession>A0AAE0QGJ4</accession>
<reference evidence="1" key="1">
    <citation type="submission" date="2023-06" db="EMBL/GenBank/DDBJ databases">
        <title>Male Hemibagrus guttatus genome.</title>
        <authorList>
            <person name="Bian C."/>
        </authorList>
    </citation>
    <scope>NUCLEOTIDE SEQUENCE</scope>
    <source>
        <strain evidence="1">Male_cb2023</strain>
        <tissue evidence="1">Muscle</tissue>
    </source>
</reference>
<keyword evidence="2" id="KW-1185">Reference proteome</keyword>
<dbReference type="EMBL" id="JAUCMX010000016">
    <property type="protein sequence ID" value="KAK3520560.1"/>
    <property type="molecule type" value="Genomic_DNA"/>
</dbReference>
<dbReference type="AlphaFoldDB" id="A0AAE0QGJ4"/>
<dbReference type="Proteomes" id="UP001274896">
    <property type="component" value="Unassembled WGS sequence"/>
</dbReference>
<dbReference type="PANTHER" id="PTHR35617">
    <property type="entry name" value="PHAGE_INTEGRASE DOMAIN-CONTAINING PROTEIN"/>
    <property type="match status" value="1"/>
</dbReference>
<organism evidence="1 2">
    <name type="scientific">Hemibagrus guttatus</name>
    <dbReference type="NCBI Taxonomy" id="175788"/>
    <lineage>
        <taxon>Eukaryota</taxon>
        <taxon>Metazoa</taxon>
        <taxon>Chordata</taxon>
        <taxon>Craniata</taxon>
        <taxon>Vertebrata</taxon>
        <taxon>Euteleostomi</taxon>
        <taxon>Actinopterygii</taxon>
        <taxon>Neopterygii</taxon>
        <taxon>Teleostei</taxon>
        <taxon>Ostariophysi</taxon>
        <taxon>Siluriformes</taxon>
        <taxon>Bagridae</taxon>
        <taxon>Hemibagrus</taxon>
    </lineage>
</organism>
<gene>
    <name evidence="1" type="ORF">QTP70_026498</name>
</gene>
<dbReference type="PANTHER" id="PTHR35617:SF3">
    <property type="entry name" value="CORE-BINDING (CB) DOMAIN-CONTAINING PROTEIN"/>
    <property type="match status" value="1"/>
</dbReference>
<proteinExistence type="predicted"/>